<evidence type="ECO:0000313" key="1">
    <source>
        <dbReference type="EMBL" id="RPD96883.1"/>
    </source>
</evidence>
<dbReference type="Proteomes" id="UP000281332">
    <property type="component" value="Unassembled WGS sequence"/>
</dbReference>
<dbReference type="Gene3D" id="1.20.5.5260">
    <property type="match status" value="1"/>
</dbReference>
<evidence type="ECO:0000313" key="2">
    <source>
        <dbReference type="Proteomes" id="UP000281332"/>
    </source>
</evidence>
<protein>
    <submittedName>
        <fullName evidence="1">Two-component-system connector protein YcgZ</fullName>
    </submittedName>
</protein>
<accession>A0A3N4PBI4</accession>
<proteinExistence type="predicted"/>
<dbReference type="OrthoDB" id="6540432at2"/>
<keyword evidence="2" id="KW-1185">Reference proteome</keyword>
<dbReference type="RefSeq" id="WP_123802338.1">
    <property type="nucleotide sequence ID" value="NZ_RMVG01000016.1"/>
</dbReference>
<reference evidence="1 2" key="1">
    <citation type="submission" date="2018-11" db="EMBL/GenBank/DDBJ databases">
        <title>Whole genome sequencing of Pantoea sp. RIT388.</title>
        <authorList>
            <person name="Gan H.M."/>
            <person name="Hudson A.O."/>
        </authorList>
    </citation>
    <scope>NUCLEOTIDE SEQUENCE [LARGE SCALE GENOMIC DNA]</scope>
    <source>
        <strain evidence="1 2">RIT388</strain>
    </source>
</reference>
<name>A0A3N4PBI4_9GAMM</name>
<sequence length="79" mass="9237">MPDKSSETLSCTLREQHLSDEAAIRYLTVGKIVCELMSAEKPINRKAICCKLLKRLEHAGCQEEERVYYRLIRMLFGRY</sequence>
<gene>
    <name evidence="1" type="ORF">BBB56_18265</name>
</gene>
<dbReference type="AlphaFoldDB" id="A0A3N4PBI4"/>
<organism evidence="1 2">
    <name type="scientific">Candidatus Pantoea deserta</name>
    <dbReference type="NCBI Taxonomy" id="1869313"/>
    <lineage>
        <taxon>Bacteria</taxon>
        <taxon>Pseudomonadati</taxon>
        <taxon>Pseudomonadota</taxon>
        <taxon>Gammaproteobacteria</taxon>
        <taxon>Enterobacterales</taxon>
        <taxon>Erwiniaceae</taxon>
        <taxon>Pantoea</taxon>
    </lineage>
</organism>
<comment type="caution">
    <text evidence="1">The sequence shown here is derived from an EMBL/GenBank/DDBJ whole genome shotgun (WGS) entry which is preliminary data.</text>
</comment>
<dbReference type="EMBL" id="RMVG01000016">
    <property type="protein sequence ID" value="RPD96883.1"/>
    <property type="molecule type" value="Genomic_DNA"/>
</dbReference>